<dbReference type="AlphaFoldDB" id="W4KCG2"/>
<dbReference type="PIRSF" id="PIRSF006060">
    <property type="entry name" value="AA_transporter"/>
    <property type="match status" value="1"/>
</dbReference>
<feature type="transmembrane region" description="Helical" evidence="6">
    <location>
        <begin position="80"/>
        <end position="101"/>
    </location>
</feature>
<dbReference type="PANTHER" id="PTHR11785:SF353">
    <property type="entry name" value="METHIONINE TRANSPORTER (EUROFUNG)"/>
    <property type="match status" value="1"/>
</dbReference>
<reference evidence="7 8" key="1">
    <citation type="journal article" date="2012" name="New Phytol.">
        <title>Insight into trade-off between wood decay and parasitism from the genome of a fungal forest pathogen.</title>
        <authorList>
            <person name="Olson A."/>
            <person name="Aerts A."/>
            <person name="Asiegbu F."/>
            <person name="Belbahri L."/>
            <person name="Bouzid O."/>
            <person name="Broberg A."/>
            <person name="Canback B."/>
            <person name="Coutinho P.M."/>
            <person name="Cullen D."/>
            <person name="Dalman K."/>
            <person name="Deflorio G."/>
            <person name="van Diepen L.T."/>
            <person name="Dunand C."/>
            <person name="Duplessis S."/>
            <person name="Durling M."/>
            <person name="Gonthier P."/>
            <person name="Grimwood J."/>
            <person name="Fossdal C.G."/>
            <person name="Hansson D."/>
            <person name="Henrissat B."/>
            <person name="Hietala A."/>
            <person name="Himmelstrand K."/>
            <person name="Hoffmeister D."/>
            <person name="Hogberg N."/>
            <person name="James T.Y."/>
            <person name="Karlsson M."/>
            <person name="Kohler A."/>
            <person name="Kues U."/>
            <person name="Lee Y.H."/>
            <person name="Lin Y.C."/>
            <person name="Lind M."/>
            <person name="Lindquist E."/>
            <person name="Lombard V."/>
            <person name="Lucas S."/>
            <person name="Lunden K."/>
            <person name="Morin E."/>
            <person name="Murat C."/>
            <person name="Park J."/>
            <person name="Raffaello T."/>
            <person name="Rouze P."/>
            <person name="Salamov A."/>
            <person name="Schmutz J."/>
            <person name="Solheim H."/>
            <person name="Stahlberg J."/>
            <person name="Velez H."/>
            <person name="de Vries R.P."/>
            <person name="Wiebenga A."/>
            <person name="Woodward S."/>
            <person name="Yakovlev I."/>
            <person name="Garbelotto M."/>
            <person name="Martin F."/>
            <person name="Grigoriev I.V."/>
            <person name="Stenlid J."/>
        </authorList>
    </citation>
    <scope>NUCLEOTIDE SEQUENCE [LARGE SCALE GENOMIC DNA]</scope>
    <source>
        <strain evidence="7 8">TC 32-1</strain>
    </source>
</reference>
<dbReference type="KEGG" id="hir:HETIRDRAFT_163436"/>
<dbReference type="Proteomes" id="UP000030671">
    <property type="component" value="Unassembled WGS sequence"/>
</dbReference>
<evidence type="ECO:0000256" key="4">
    <source>
        <dbReference type="ARBA" id="ARBA00023136"/>
    </source>
</evidence>
<dbReference type="eggNOG" id="KOG1287">
    <property type="taxonomic scope" value="Eukaryota"/>
</dbReference>
<protein>
    <submittedName>
        <fullName evidence="7">Amino acid transporter</fullName>
    </submittedName>
</protein>
<dbReference type="Gene3D" id="1.20.1740.10">
    <property type="entry name" value="Amino acid/polyamine transporter I"/>
    <property type="match status" value="1"/>
</dbReference>
<feature type="compositionally biased region" description="Polar residues" evidence="5">
    <location>
        <begin position="1"/>
        <end position="16"/>
    </location>
</feature>
<feature type="transmembrane region" description="Helical" evidence="6">
    <location>
        <begin position="440"/>
        <end position="464"/>
    </location>
</feature>
<dbReference type="InterPro" id="IPR050598">
    <property type="entry name" value="AminoAcid_Transporter"/>
</dbReference>
<organism evidence="7 8">
    <name type="scientific">Heterobasidion irregulare (strain TC 32-1)</name>
    <dbReference type="NCBI Taxonomy" id="747525"/>
    <lineage>
        <taxon>Eukaryota</taxon>
        <taxon>Fungi</taxon>
        <taxon>Dikarya</taxon>
        <taxon>Basidiomycota</taxon>
        <taxon>Agaricomycotina</taxon>
        <taxon>Agaricomycetes</taxon>
        <taxon>Russulales</taxon>
        <taxon>Bondarzewiaceae</taxon>
        <taxon>Heterobasidion</taxon>
        <taxon>Heterobasidion annosum species complex</taxon>
    </lineage>
</organism>
<dbReference type="Pfam" id="PF13520">
    <property type="entry name" value="AA_permease_2"/>
    <property type="match status" value="1"/>
</dbReference>
<dbReference type="EMBL" id="KI925457">
    <property type="protein sequence ID" value="ETW83030.1"/>
    <property type="molecule type" value="Genomic_DNA"/>
</dbReference>
<feature type="transmembrane region" description="Helical" evidence="6">
    <location>
        <begin position="476"/>
        <end position="498"/>
    </location>
</feature>
<dbReference type="GeneID" id="20667845"/>
<evidence type="ECO:0000256" key="3">
    <source>
        <dbReference type="ARBA" id="ARBA00022989"/>
    </source>
</evidence>
<evidence type="ECO:0000256" key="6">
    <source>
        <dbReference type="SAM" id="Phobius"/>
    </source>
</evidence>
<keyword evidence="4 6" id="KW-0472">Membrane</keyword>
<comment type="subcellular location">
    <subcellularLocation>
        <location evidence="1">Membrane</location>
        <topology evidence="1">Multi-pass membrane protein</topology>
    </subcellularLocation>
</comment>
<dbReference type="STRING" id="747525.W4KCG2"/>
<feature type="transmembrane region" description="Helical" evidence="6">
    <location>
        <begin position="242"/>
        <end position="264"/>
    </location>
</feature>
<feature type="transmembrane region" description="Helical" evidence="6">
    <location>
        <begin position="168"/>
        <end position="187"/>
    </location>
</feature>
<feature type="transmembrane region" description="Helical" evidence="6">
    <location>
        <begin position="128"/>
        <end position="156"/>
    </location>
</feature>
<feature type="transmembrane region" description="Helical" evidence="6">
    <location>
        <begin position="199"/>
        <end position="222"/>
    </location>
</feature>
<evidence type="ECO:0000256" key="1">
    <source>
        <dbReference type="ARBA" id="ARBA00004141"/>
    </source>
</evidence>
<keyword evidence="8" id="KW-1185">Reference proteome</keyword>
<dbReference type="HOGENOM" id="CLU_013661_0_0_1"/>
<feature type="transmembrane region" description="Helical" evidence="6">
    <location>
        <begin position="409"/>
        <end position="428"/>
    </location>
</feature>
<feature type="transmembrane region" description="Helical" evidence="6">
    <location>
        <begin position="331"/>
        <end position="355"/>
    </location>
</feature>
<proteinExistence type="predicted"/>
<gene>
    <name evidence="7" type="ORF">HETIRDRAFT_163436</name>
</gene>
<dbReference type="GO" id="GO:0016020">
    <property type="term" value="C:membrane"/>
    <property type="evidence" value="ECO:0007669"/>
    <property type="project" value="UniProtKB-SubCell"/>
</dbReference>
<dbReference type="InterPro" id="IPR002293">
    <property type="entry name" value="AA/rel_permease1"/>
</dbReference>
<feature type="transmembrane region" description="Helical" evidence="6">
    <location>
        <begin position="276"/>
        <end position="301"/>
    </location>
</feature>
<sequence>MPSLSQDYGSTSSSPKSPAVDIEVEDVSDDELAPGAPVEKTNPLGHEVTLTSAVMLNLGQLLGSGIFSVPGVILNSVGSVGLLLSFWVIAPVFAFVALFVYTELASLFPHRAGAEVIYLEQAYPRPRFLVPITFAVTSVLTSFSATNSVVFAQYVLSLFDIPVTGFRQTTIAIAMVTFSVGVVGLSSKWSLRAVNLLTAFKVASLAFVTLTGVAVLAGYTRVSDPFANFYNIWQGSKSNPNALATALVKANFAFVGWSNAFNVLNEVQGSNPVRTVRNAGIISLVTVTILFFLTNVAYVAAVPADEIKGSGQLVAVLFFKHVYGDHWASKVLPIMVALSCVGNVIAVTVGQARVLREVARQGLLPYPEFFASTKPFGTPLAPVALKYFLTLVVILALPAKDAFNFLLDLASYPHLIFSAATAISVWILRRRYAAAGHAQPVFKVWNIAVILYVLNCTLLLVMPWVPPEKGHSDVSFWYATYCVVGLGVLALCGLYYYVWIVLLPKWGGYEIVEEIVELDDGARTAHLVRKPLQSDIRSPEQQPLLLSTSP</sequence>
<evidence type="ECO:0000313" key="7">
    <source>
        <dbReference type="EMBL" id="ETW83030.1"/>
    </source>
</evidence>
<dbReference type="PANTHER" id="PTHR11785">
    <property type="entry name" value="AMINO ACID TRANSPORTER"/>
    <property type="match status" value="1"/>
</dbReference>
<name>W4KCG2_HETIT</name>
<feature type="region of interest" description="Disordered" evidence="5">
    <location>
        <begin position="1"/>
        <end position="21"/>
    </location>
</feature>
<evidence type="ECO:0000256" key="2">
    <source>
        <dbReference type="ARBA" id="ARBA00022692"/>
    </source>
</evidence>
<evidence type="ECO:0000256" key="5">
    <source>
        <dbReference type="SAM" id="MobiDB-lite"/>
    </source>
</evidence>
<keyword evidence="2 6" id="KW-0812">Transmembrane</keyword>
<accession>W4KCG2</accession>
<dbReference type="InParanoid" id="W4KCG2"/>
<evidence type="ECO:0000313" key="8">
    <source>
        <dbReference type="Proteomes" id="UP000030671"/>
    </source>
</evidence>
<keyword evidence="3 6" id="KW-1133">Transmembrane helix</keyword>
<feature type="transmembrane region" description="Helical" evidence="6">
    <location>
        <begin position="376"/>
        <end position="397"/>
    </location>
</feature>
<dbReference type="GO" id="GO:0015179">
    <property type="term" value="F:L-amino acid transmembrane transporter activity"/>
    <property type="evidence" value="ECO:0007669"/>
    <property type="project" value="TreeGrafter"/>
</dbReference>
<dbReference type="OrthoDB" id="5982228at2759"/>
<dbReference type="RefSeq" id="XP_009545319.1">
    <property type="nucleotide sequence ID" value="XM_009547024.1"/>
</dbReference>